<organism evidence="7 8">
    <name type="scientific">Kwoniella shandongensis</name>
    <dbReference type="NCBI Taxonomy" id="1734106"/>
    <lineage>
        <taxon>Eukaryota</taxon>
        <taxon>Fungi</taxon>
        <taxon>Dikarya</taxon>
        <taxon>Basidiomycota</taxon>
        <taxon>Agaricomycotina</taxon>
        <taxon>Tremellomycetes</taxon>
        <taxon>Tremellales</taxon>
        <taxon>Cryptococcaceae</taxon>
        <taxon>Kwoniella</taxon>
    </lineage>
</organism>
<feature type="compositionally biased region" description="Low complexity" evidence="5">
    <location>
        <begin position="695"/>
        <end position="714"/>
    </location>
</feature>
<evidence type="ECO:0000256" key="4">
    <source>
        <dbReference type="ARBA" id="ARBA00023242"/>
    </source>
</evidence>
<dbReference type="EMBL" id="CP144062">
    <property type="protein sequence ID" value="WWD22092.1"/>
    <property type="molecule type" value="Genomic_DNA"/>
</dbReference>
<gene>
    <name evidence="7" type="ORF">CI109_106581</name>
</gene>
<evidence type="ECO:0000256" key="1">
    <source>
        <dbReference type="ARBA" id="ARBA00004123"/>
    </source>
</evidence>
<dbReference type="InterPro" id="IPR012583">
    <property type="entry name" value="RIX1_N"/>
</dbReference>
<feature type="compositionally biased region" description="Acidic residues" evidence="5">
    <location>
        <begin position="734"/>
        <end position="764"/>
    </location>
</feature>
<reference evidence="7" key="2">
    <citation type="submission" date="2024-01" db="EMBL/GenBank/DDBJ databases">
        <title>Comparative genomics of Cryptococcus and Kwoniella reveals pathogenesis evolution and contrasting modes of karyotype evolution via chromosome fusion or intercentromeric recombination.</title>
        <authorList>
            <person name="Coelho M.A."/>
            <person name="David-Palma M."/>
            <person name="Shea T."/>
            <person name="Bowers K."/>
            <person name="McGinley-Smith S."/>
            <person name="Mohammad A.W."/>
            <person name="Gnirke A."/>
            <person name="Yurkov A.M."/>
            <person name="Nowrousian M."/>
            <person name="Sun S."/>
            <person name="Cuomo C.A."/>
            <person name="Heitman J."/>
        </authorList>
    </citation>
    <scope>NUCLEOTIDE SEQUENCE</scope>
    <source>
        <strain evidence="7">CBS 12478</strain>
    </source>
</reference>
<evidence type="ECO:0000256" key="3">
    <source>
        <dbReference type="ARBA" id="ARBA00021502"/>
    </source>
</evidence>
<dbReference type="GO" id="GO:0006364">
    <property type="term" value="P:rRNA processing"/>
    <property type="evidence" value="ECO:0007669"/>
    <property type="project" value="TreeGrafter"/>
</dbReference>
<dbReference type="GO" id="GO:0005634">
    <property type="term" value="C:nucleus"/>
    <property type="evidence" value="ECO:0007669"/>
    <property type="project" value="UniProtKB-SubCell"/>
</dbReference>
<dbReference type="PANTHER" id="PTHR34105">
    <property type="entry name" value="PROLINE-, GLUTAMIC ACID- AND LEUCINE-RICH PROTEIN 1"/>
    <property type="match status" value="1"/>
</dbReference>
<dbReference type="AlphaFoldDB" id="A0AAJ8N0G6"/>
<dbReference type="SUPFAM" id="SSF48371">
    <property type="entry name" value="ARM repeat"/>
    <property type="match status" value="1"/>
</dbReference>
<feature type="compositionally biased region" description="Polar residues" evidence="5">
    <location>
        <begin position="715"/>
        <end position="733"/>
    </location>
</feature>
<comment type="subcellular location">
    <subcellularLocation>
        <location evidence="1">Nucleus</location>
    </subcellularLocation>
</comment>
<evidence type="ECO:0000256" key="2">
    <source>
        <dbReference type="ARBA" id="ARBA00010511"/>
    </source>
</evidence>
<feature type="compositionally biased region" description="Pro residues" evidence="5">
    <location>
        <begin position="677"/>
        <end position="694"/>
    </location>
</feature>
<feature type="region of interest" description="Disordered" evidence="5">
    <location>
        <begin position="428"/>
        <end position="454"/>
    </location>
</feature>
<dbReference type="PANTHER" id="PTHR34105:SF1">
    <property type="entry name" value="PROLINE-, GLUTAMIC ACID- AND LEUCINE-RICH PROTEIN 1"/>
    <property type="match status" value="1"/>
</dbReference>
<evidence type="ECO:0000259" key="6">
    <source>
        <dbReference type="Pfam" id="PF08167"/>
    </source>
</evidence>
<reference evidence="7" key="1">
    <citation type="submission" date="2017-08" db="EMBL/GenBank/DDBJ databases">
        <authorList>
            <person name="Cuomo C."/>
            <person name="Billmyre B."/>
            <person name="Heitman J."/>
        </authorList>
    </citation>
    <scope>NUCLEOTIDE SEQUENCE</scope>
    <source>
        <strain evidence="7">CBS 12478</strain>
    </source>
</reference>
<proteinExistence type="inferred from homology"/>
<dbReference type="GeneID" id="43588063"/>
<evidence type="ECO:0000313" key="7">
    <source>
        <dbReference type="EMBL" id="WWD22092.1"/>
    </source>
</evidence>
<comment type="similarity">
    <text evidence="2">Belongs to the RIX1/PELP1 family.</text>
</comment>
<dbReference type="Pfam" id="PF08167">
    <property type="entry name" value="RIX1"/>
    <property type="match status" value="1"/>
</dbReference>
<feature type="region of interest" description="Disordered" evidence="5">
    <location>
        <begin position="677"/>
        <end position="764"/>
    </location>
</feature>
<evidence type="ECO:0000256" key="5">
    <source>
        <dbReference type="SAM" id="MobiDB-lite"/>
    </source>
</evidence>
<keyword evidence="4" id="KW-0539">Nucleus</keyword>
<dbReference type="InterPro" id="IPR016024">
    <property type="entry name" value="ARM-type_fold"/>
</dbReference>
<sequence>MTSSPPILSLLTSLPFSHPSFQPLLTSHKPFVYPSHLPQQPLNKLLNRLNTVLLSREESVERRAALEIARGIVGQDAEGWVMTNWGKGWVGACLGHVASTSSPIISLPPYLSFLSTIVLASSQYPSFEREVIHPLMGKLSVSLLKLIERTLLDSNPEWTVLLQLLETIKTILAHSPANFRPSIPTLKPNLFNLILQLPTASHPSPLIVPFEIKQAAAGLVASLHLTAGKAQSPASWGSEIKEALAGVGRAIGGIVGDAWEEEPVRVNPPMASTGLPDLPVDPMMRLPISLDWLEGYLEVILSLLKFSTSRPVPVPVAQLTVSYISPHHHAALLAALPRIWTAGVQLLGSVALACGDHLFPHVGTILDHTVWLAERLPNTMAESQTQLLKFHHLFLTLYPSALVPAEYPTRLLRLCLTRLSPMLDSRSKSVDIGSSANGGGKRGKKRARGAEDSLVGGLEGRDGRAMGLDECAVALGSLRLTPLLHSTPLLSPSLLTFSIRLHLSLYLTLPSLPSTAFTSPSASAQLLSGVQNVLEEAVLMIEGEGGTARGWKSLIISTLKHQSNSERLAPILHPSLPAMMRPLPPLGQLHFFAKEGEEEKKERLGMGFGHLDDGEEDAQMVVESQFAALPSTSTNTNGGLYNAPTSTTAPIVVPITVAVTAAPAPAPAPAFAATPVPAPASAPAPSPAHVPAPPAAAATSTISESTFISSTTTTQNINQQSTVPLPARANTNEMDIDGEDEGIPELDSGSDDDLDDDEDDEEEE</sequence>
<dbReference type="KEGG" id="ksn:43588063"/>
<dbReference type="RefSeq" id="XP_065823940.1">
    <property type="nucleotide sequence ID" value="XM_065967868.1"/>
</dbReference>
<accession>A0AAJ8N0G6</accession>
<feature type="domain" description="Pre-rRNA-processing protein RIX1 N-terminal" evidence="6">
    <location>
        <begin position="15"/>
        <end position="188"/>
    </location>
</feature>
<keyword evidence="8" id="KW-1185">Reference proteome</keyword>
<dbReference type="Proteomes" id="UP000322225">
    <property type="component" value="Chromosome 12"/>
</dbReference>
<name>A0AAJ8N0G6_9TREE</name>
<protein>
    <recommendedName>
        <fullName evidence="3">Pre-rRNA-processing protein RIX1</fullName>
    </recommendedName>
</protein>
<evidence type="ECO:0000313" key="8">
    <source>
        <dbReference type="Proteomes" id="UP000322225"/>
    </source>
</evidence>